<accession>A0A2P8CZW8</accession>
<dbReference type="RefSeq" id="WP_170134321.1">
    <property type="nucleotide sequence ID" value="NZ_PYGA01000022.1"/>
</dbReference>
<gene>
    <name evidence="2" type="ORF">CLV63_12249</name>
</gene>
<proteinExistence type="predicted"/>
<dbReference type="Proteomes" id="UP000240542">
    <property type="component" value="Unassembled WGS sequence"/>
</dbReference>
<evidence type="ECO:0000256" key="1">
    <source>
        <dbReference type="SAM" id="MobiDB-lite"/>
    </source>
</evidence>
<evidence type="ECO:0000313" key="3">
    <source>
        <dbReference type="Proteomes" id="UP000240542"/>
    </source>
</evidence>
<sequence>MTFDQAAAANDQYQSDTRKWAAEQRRHTASREPRRPPKRPDPPRILTTVHIRR</sequence>
<dbReference type="AlphaFoldDB" id="A0A2P8CZW8"/>
<feature type="region of interest" description="Disordered" evidence="1">
    <location>
        <begin position="1"/>
        <end position="53"/>
    </location>
</feature>
<evidence type="ECO:0000313" key="2">
    <source>
        <dbReference type="EMBL" id="PSK90515.1"/>
    </source>
</evidence>
<name>A0A2P8CZW8_9ACTN</name>
<keyword evidence="3" id="KW-1185">Reference proteome</keyword>
<organism evidence="2 3">
    <name type="scientific">Murinocardiopsis flavida</name>
    <dbReference type="NCBI Taxonomy" id="645275"/>
    <lineage>
        <taxon>Bacteria</taxon>
        <taxon>Bacillati</taxon>
        <taxon>Actinomycetota</taxon>
        <taxon>Actinomycetes</taxon>
        <taxon>Streptosporangiales</taxon>
        <taxon>Nocardiopsidaceae</taxon>
        <taxon>Murinocardiopsis</taxon>
    </lineage>
</organism>
<protein>
    <submittedName>
        <fullName evidence="2">Uncharacterized protein</fullName>
    </submittedName>
</protein>
<reference evidence="2 3" key="1">
    <citation type="submission" date="2018-03" db="EMBL/GenBank/DDBJ databases">
        <title>Genomic Encyclopedia of Archaeal and Bacterial Type Strains, Phase II (KMG-II): from individual species to whole genera.</title>
        <authorList>
            <person name="Goeker M."/>
        </authorList>
    </citation>
    <scope>NUCLEOTIDE SEQUENCE [LARGE SCALE GENOMIC DNA]</scope>
    <source>
        <strain evidence="2 3">DSM 45312</strain>
    </source>
</reference>
<feature type="compositionally biased region" description="Basic and acidic residues" evidence="1">
    <location>
        <begin position="16"/>
        <end position="42"/>
    </location>
</feature>
<dbReference type="EMBL" id="PYGA01000022">
    <property type="protein sequence ID" value="PSK90515.1"/>
    <property type="molecule type" value="Genomic_DNA"/>
</dbReference>
<comment type="caution">
    <text evidence="2">The sequence shown here is derived from an EMBL/GenBank/DDBJ whole genome shotgun (WGS) entry which is preliminary data.</text>
</comment>